<dbReference type="InterPro" id="IPR012337">
    <property type="entry name" value="RNaseH-like_sf"/>
</dbReference>
<protein>
    <submittedName>
        <fullName evidence="4">DDE-type integrase/transposase/recombinase</fullName>
    </submittedName>
</protein>
<feature type="region of interest" description="Disordered" evidence="2">
    <location>
        <begin position="525"/>
        <end position="553"/>
    </location>
</feature>
<dbReference type="InterPro" id="IPR050900">
    <property type="entry name" value="Transposase_IS3/IS150/IS904"/>
</dbReference>
<gene>
    <name evidence="4" type="ORF">H9850_00010</name>
</gene>
<dbReference type="SUPFAM" id="SSF53098">
    <property type="entry name" value="Ribonuclease H-like"/>
    <property type="match status" value="1"/>
</dbReference>
<feature type="domain" description="Integrase catalytic" evidence="3">
    <location>
        <begin position="330"/>
        <end position="495"/>
    </location>
</feature>
<evidence type="ECO:0000259" key="3">
    <source>
        <dbReference type="PROSITE" id="PS50994"/>
    </source>
</evidence>
<organism evidence="4 5">
    <name type="scientific">Candidatus Anaerobiospirillum pullistercoris</name>
    <dbReference type="NCBI Taxonomy" id="2838452"/>
    <lineage>
        <taxon>Bacteria</taxon>
        <taxon>Pseudomonadati</taxon>
        <taxon>Pseudomonadota</taxon>
        <taxon>Gammaproteobacteria</taxon>
        <taxon>Aeromonadales</taxon>
        <taxon>Succinivibrionaceae</taxon>
        <taxon>Anaerobiospirillum</taxon>
    </lineage>
</organism>
<feature type="region of interest" description="Disordered" evidence="2">
    <location>
        <begin position="239"/>
        <end position="258"/>
    </location>
</feature>
<dbReference type="SUPFAM" id="SSF46689">
    <property type="entry name" value="Homeodomain-like"/>
    <property type="match status" value="2"/>
</dbReference>
<accession>A0A9D1WB21</accession>
<dbReference type="PROSITE" id="PS50994">
    <property type="entry name" value="INTEGRASE"/>
    <property type="match status" value="1"/>
</dbReference>
<name>A0A9D1WB21_9GAMM</name>
<dbReference type="Pfam" id="PF00665">
    <property type="entry name" value="rve"/>
    <property type="match status" value="1"/>
</dbReference>
<dbReference type="GO" id="GO:0015074">
    <property type="term" value="P:DNA integration"/>
    <property type="evidence" value="ECO:0007669"/>
    <property type="project" value="InterPro"/>
</dbReference>
<evidence type="ECO:0000313" key="5">
    <source>
        <dbReference type="Proteomes" id="UP000886829"/>
    </source>
</evidence>
<evidence type="ECO:0000256" key="1">
    <source>
        <dbReference type="SAM" id="Coils"/>
    </source>
</evidence>
<reference evidence="4" key="1">
    <citation type="journal article" date="2021" name="PeerJ">
        <title>Extensive microbial diversity within the chicken gut microbiome revealed by metagenomics and culture.</title>
        <authorList>
            <person name="Gilroy R."/>
            <person name="Ravi A."/>
            <person name="Getino M."/>
            <person name="Pursley I."/>
            <person name="Horton D.L."/>
            <person name="Alikhan N.F."/>
            <person name="Baker D."/>
            <person name="Gharbi K."/>
            <person name="Hall N."/>
            <person name="Watson M."/>
            <person name="Adriaenssens E.M."/>
            <person name="Foster-Nyarko E."/>
            <person name="Jarju S."/>
            <person name="Secka A."/>
            <person name="Antonio M."/>
            <person name="Oren A."/>
            <person name="Chaudhuri R.R."/>
            <person name="La Ragione R."/>
            <person name="Hildebrand F."/>
            <person name="Pallen M.J."/>
        </authorList>
    </citation>
    <scope>NUCLEOTIDE SEQUENCE</scope>
    <source>
        <strain evidence="4">USASDec5-558</strain>
    </source>
</reference>
<dbReference type="EMBL" id="DXEV01000001">
    <property type="protein sequence ID" value="HIX55846.1"/>
    <property type="molecule type" value="Genomic_DNA"/>
</dbReference>
<dbReference type="InterPro" id="IPR009057">
    <property type="entry name" value="Homeodomain-like_sf"/>
</dbReference>
<dbReference type="Proteomes" id="UP000886829">
    <property type="component" value="Unassembled WGS sequence"/>
</dbReference>
<feature type="coiled-coil region" evidence="1">
    <location>
        <begin position="141"/>
        <end position="168"/>
    </location>
</feature>
<sequence>MANKAKRYDPAFKQMVCKRLTSVGEDRLTVSEAAQEFDVKPSTLYNWLHTMHRIPESAKKVSEPPLPRGITSIRQALGIGLHCEDLGLDSPEAELYCHQKGCTLEEVKAFLKWADLFFEDEQKLKQIPVLSDPSGSAREVNEALQSTLKEYKDELAKKDKVIVEMTTELAIREKIAGDSELIKRLKGQGAKVSKQDRQKVVEIVDSLRADPRLKATTAAICKELGIACKTYYRWRNDPDGEDKRATCERTPNPRSLSPEEQRVIVEKFNAPEVADKSITEAFYYYLDRGEYYASESTIRRVLRAFGAEQSPRRDGICTYLQPSYRPSESEAKRPNEVWTLDAISFQGQLEGEQYFAYVVVDVYSRMIVGYGVFDTDNADNAIAFLSETLDKHGIQPNQLVLHSGNGSALRSVDTLAMLKARGVTVLQSRPRESNDNQPSDNFFASLNIHMGLDSQCYESVEECTKAVSKAVAQYNNEHHRGINFVTPAERHAGRDHEVMAKRKATLEQAKAQNPNRWIKGHVMNCEPAGQQTSNPAPREAKEKSVATDDNGAN</sequence>
<dbReference type="PANTHER" id="PTHR46889">
    <property type="entry name" value="TRANSPOSASE INSF FOR INSERTION SEQUENCE IS3B-RELATED"/>
    <property type="match status" value="1"/>
</dbReference>
<proteinExistence type="predicted"/>
<keyword evidence="1" id="KW-0175">Coiled coil</keyword>
<reference evidence="4" key="2">
    <citation type="submission" date="2021-04" db="EMBL/GenBank/DDBJ databases">
        <authorList>
            <person name="Gilroy R."/>
        </authorList>
    </citation>
    <scope>NUCLEOTIDE SEQUENCE</scope>
    <source>
        <strain evidence="4">USASDec5-558</strain>
    </source>
</reference>
<dbReference type="Gene3D" id="3.30.420.10">
    <property type="entry name" value="Ribonuclease H-like superfamily/Ribonuclease H"/>
    <property type="match status" value="1"/>
</dbReference>
<dbReference type="AlphaFoldDB" id="A0A9D1WB21"/>
<evidence type="ECO:0000256" key="2">
    <source>
        <dbReference type="SAM" id="MobiDB-lite"/>
    </source>
</evidence>
<comment type="caution">
    <text evidence="4">The sequence shown here is derived from an EMBL/GenBank/DDBJ whole genome shotgun (WGS) entry which is preliminary data.</text>
</comment>
<dbReference type="GO" id="GO:0003676">
    <property type="term" value="F:nucleic acid binding"/>
    <property type="evidence" value="ECO:0007669"/>
    <property type="project" value="InterPro"/>
</dbReference>
<dbReference type="PANTHER" id="PTHR46889:SF4">
    <property type="entry name" value="TRANSPOSASE INSO FOR INSERTION SEQUENCE ELEMENT IS911B-RELATED"/>
    <property type="match status" value="1"/>
</dbReference>
<dbReference type="InterPro" id="IPR036397">
    <property type="entry name" value="RNaseH_sf"/>
</dbReference>
<evidence type="ECO:0000313" key="4">
    <source>
        <dbReference type="EMBL" id="HIX55846.1"/>
    </source>
</evidence>
<dbReference type="InterPro" id="IPR001584">
    <property type="entry name" value="Integrase_cat-core"/>
</dbReference>